<comment type="subunit">
    <text evidence="5">Part of the 50S ribosomal subunit.</text>
</comment>
<evidence type="ECO:0000256" key="6">
    <source>
        <dbReference type="SAM" id="MobiDB-lite"/>
    </source>
</evidence>
<dbReference type="HAMAP" id="MF_01328_B">
    <property type="entry name" value="Ribosomal_uL4_B"/>
    <property type="match status" value="1"/>
</dbReference>
<dbReference type="AlphaFoldDB" id="A0A1F5P5C9"/>
<keyword evidence="3 5" id="KW-0687">Ribonucleoprotein</keyword>
<dbReference type="GO" id="GO:1990904">
    <property type="term" value="C:ribonucleoprotein complex"/>
    <property type="evidence" value="ECO:0007669"/>
    <property type="project" value="UniProtKB-KW"/>
</dbReference>
<dbReference type="InterPro" id="IPR013005">
    <property type="entry name" value="Ribosomal_uL4-like"/>
</dbReference>
<keyword evidence="5" id="KW-0699">rRNA-binding</keyword>
<dbReference type="STRING" id="1817832.A3J48_02985"/>
<feature type="region of interest" description="Disordered" evidence="6">
    <location>
        <begin position="58"/>
        <end position="78"/>
    </location>
</feature>
<dbReference type="PANTHER" id="PTHR10746">
    <property type="entry name" value="50S RIBOSOMAL PROTEIN L4"/>
    <property type="match status" value="1"/>
</dbReference>
<dbReference type="GO" id="GO:0005840">
    <property type="term" value="C:ribosome"/>
    <property type="evidence" value="ECO:0007669"/>
    <property type="project" value="UniProtKB-KW"/>
</dbReference>
<dbReference type="PANTHER" id="PTHR10746:SF6">
    <property type="entry name" value="LARGE RIBOSOMAL SUBUNIT PROTEIN UL4M"/>
    <property type="match status" value="1"/>
</dbReference>
<keyword evidence="2 5" id="KW-0689">Ribosomal protein</keyword>
<evidence type="ECO:0000256" key="2">
    <source>
        <dbReference type="ARBA" id="ARBA00022980"/>
    </source>
</evidence>
<dbReference type="EMBL" id="MFES01000027">
    <property type="protein sequence ID" value="OGE85113.1"/>
    <property type="molecule type" value="Genomic_DNA"/>
</dbReference>
<protein>
    <recommendedName>
        <fullName evidence="4 5">Large ribosomal subunit protein uL4</fullName>
    </recommendedName>
</protein>
<comment type="similarity">
    <text evidence="1 5">Belongs to the universal ribosomal protein uL4 family.</text>
</comment>
<evidence type="ECO:0000256" key="5">
    <source>
        <dbReference type="HAMAP-Rule" id="MF_01328"/>
    </source>
</evidence>
<comment type="function">
    <text evidence="5">Forms part of the polypeptide exit tunnel.</text>
</comment>
<dbReference type="Proteomes" id="UP000176786">
    <property type="component" value="Unassembled WGS sequence"/>
</dbReference>
<sequence>MAKVNVYNQAGDKVEELELNSGLFDVNPNLALLEEAVRMQLANKRETISKTLTRAEVRGGGRKPWKQKGTGRARHGSIRSPLWSGGGVTFGPTSARNWSLKMNKSAYRKALFMALTDKVRSNSLIVVDKLEITEPKTNLLAKTLNGLLAKLEASDRGSLLVIGNKNENVERAGRNIAKSHVIRANSLNVYDILKSNNLVVTKDAIPVIEKTFSKPGKDT</sequence>
<evidence type="ECO:0000256" key="4">
    <source>
        <dbReference type="ARBA" id="ARBA00035244"/>
    </source>
</evidence>
<comment type="caution">
    <text evidence="7">The sequence shown here is derived from an EMBL/GenBank/DDBJ whole genome shotgun (WGS) entry which is preliminary data.</text>
</comment>
<comment type="function">
    <text evidence="5">One of the primary rRNA binding proteins, this protein initially binds near the 5'-end of the 23S rRNA. It is important during the early stages of 50S assembly. It makes multiple contacts with different domains of the 23S rRNA in the assembled 50S subunit and ribosome.</text>
</comment>
<evidence type="ECO:0000256" key="1">
    <source>
        <dbReference type="ARBA" id="ARBA00010528"/>
    </source>
</evidence>
<dbReference type="SUPFAM" id="SSF52166">
    <property type="entry name" value="Ribosomal protein L4"/>
    <property type="match status" value="1"/>
</dbReference>
<evidence type="ECO:0000313" key="8">
    <source>
        <dbReference type="Proteomes" id="UP000176786"/>
    </source>
</evidence>
<dbReference type="Pfam" id="PF00573">
    <property type="entry name" value="Ribosomal_L4"/>
    <property type="match status" value="1"/>
</dbReference>
<gene>
    <name evidence="5" type="primary">rplD</name>
    <name evidence="7" type="ORF">A3J48_02985</name>
</gene>
<feature type="compositionally biased region" description="Basic residues" evidence="6">
    <location>
        <begin position="60"/>
        <end position="77"/>
    </location>
</feature>
<evidence type="ECO:0000313" key="7">
    <source>
        <dbReference type="EMBL" id="OGE85113.1"/>
    </source>
</evidence>
<dbReference type="GO" id="GO:0003735">
    <property type="term" value="F:structural constituent of ribosome"/>
    <property type="evidence" value="ECO:0007669"/>
    <property type="project" value="InterPro"/>
</dbReference>
<evidence type="ECO:0000256" key="3">
    <source>
        <dbReference type="ARBA" id="ARBA00023274"/>
    </source>
</evidence>
<dbReference type="Gene3D" id="3.40.1370.10">
    <property type="match status" value="1"/>
</dbReference>
<dbReference type="InterPro" id="IPR023574">
    <property type="entry name" value="Ribosomal_uL4_dom_sf"/>
</dbReference>
<dbReference type="GO" id="GO:0019843">
    <property type="term" value="F:rRNA binding"/>
    <property type="evidence" value="ECO:0007669"/>
    <property type="project" value="UniProtKB-UniRule"/>
</dbReference>
<dbReference type="InterPro" id="IPR002136">
    <property type="entry name" value="Ribosomal_uL4"/>
</dbReference>
<name>A0A1F5P5C9_9BACT</name>
<reference evidence="7 8" key="1">
    <citation type="journal article" date="2016" name="Nat. Commun.">
        <title>Thousands of microbial genomes shed light on interconnected biogeochemical processes in an aquifer system.</title>
        <authorList>
            <person name="Anantharaman K."/>
            <person name="Brown C.T."/>
            <person name="Hug L.A."/>
            <person name="Sharon I."/>
            <person name="Castelle C.J."/>
            <person name="Probst A.J."/>
            <person name="Thomas B.C."/>
            <person name="Singh A."/>
            <person name="Wilkins M.J."/>
            <person name="Karaoz U."/>
            <person name="Brodie E.L."/>
            <person name="Williams K.H."/>
            <person name="Hubbard S.S."/>
            <person name="Banfield J.F."/>
        </authorList>
    </citation>
    <scope>NUCLEOTIDE SEQUENCE [LARGE SCALE GENOMIC DNA]</scope>
</reference>
<organism evidence="7 8">
    <name type="scientific">Candidatus Doudnabacteria bacterium RIFCSPHIGHO2_02_FULL_46_11</name>
    <dbReference type="NCBI Taxonomy" id="1817832"/>
    <lineage>
        <taxon>Bacteria</taxon>
        <taxon>Candidatus Doudnaibacteriota</taxon>
    </lineage>
</organism>
<proteinExistence type="inferred from homology"/>
<keyword evidence="5" id="KW-0694">RNA-binding</keyword>
<dbReference type="NCBIfam" id="TIGR03953">
    <property type="entry name" value="rplD_bact"/>
    <property type="match status" value="1"/>
</dbReference>
<dbReference type="GO" id="GO:0006412">
    <property type="term" value="P:translation"/>
    <property type="evidence" value="ECO:0007669"/>
    <property type="project" value="UniProtKB-UniRule"/>
</dbReference>
<accession>A0A1F5P5C9</accession>